<dbReference type="OrthoDB" id="201621at2759"/>
<evidence type="ECO:0000313" key="7">
    <source>
        <dbReference type="Proteomes" id="UP000187013"/>
    </source>
</evidence>
<dbReference type="GO" id="GO:0005739">
    <property type="term" value="C:mitochondrion"/>
    <property type="evidence" value="ECO:0007669"/>
    <property type="project" value="TreeGrafter"/>
</dbReference>
<accession>A0A1Q3A9L5</accession>
<dbReference type="CDD" id="cd16443">
    <property type="entry name" value="LplA"/>
    <property type="match status" value="1"/>
</dbReference>
<dbReference type="InterPro" id="IPR004562">
    <property type="entry name" value="LipoylTrfase_LipoateP_Ligase"/>
</dbReference>
<evidence type="ECO:0000259" key="5">
    <source>
        <dbReference type="PROSITE" id="PS51733"/>
    </source>
</evidence>
<dbReference type="InterPro" id="IPR045864">
    <property type="entry name" value="aa-tRNA-synth_II/BPL/LPL"/>
</dbReference>
<dbReference type="Pfam" id="PF21948">
    <property type="entry name" value="LplA-B_cat"/>
    <property type="match status" value="1"/>
</dbReference>
<evidence type="ECO:0000256" key="2">
    <source>
        <dbReference type="ARBA" id="ARBA00005085"/>
    </source>
</evidence>
<comment type="caution">
    <text evidence="6">The sequence shown here is derived from an EMBL/GenBank/DDBJ whole genome shotgun (WGS) entry which is preliminary data.</text>
</comment>
<dbReference type="InterPro" id="IPR004143">
    <property type="entry name" value="BPL_LPL_catalytic"/>
</dbReference>
<dbReference type="GO" id="GO:0009249">
    <property type="term" value="P:protein lipoylation"/>
    <property type="evidence" value="ECO:0007669"/>
    <property type="project" value="InterPro"/>
</dbReference>
<dbReference type="PROSITE" id="PS51733">
    <property type="entry name" value="BPL_LPL_CATALYTIC"/>
    <property type="match status" value="1"/>
</dbReference>
<evidence type="ECO:0000256" key="3">
    <source>
        <dbReference type="ARBA" id="ARBA00008242"/>
    </source>
</evidence>
<name>A0A1Q3A9L5_ZYGRO</name>
<feature type="domain" description="BPL/LPL catalytic" evidence="5">
    <location>
        <begin position="135"/>
        <end position="316"/>
    </location>
</feature>
<comment type="function">
    <text evidence="1">Catalyzes both the ATP-dependent activation of exogenously supplied lipoate to lipoyl-AMP and the transfer of the activated lipoyl onto the lipoyl domains of lipoate-dependent enzymes.</text>
</comment>
<dbReference type="Proteomes" id="UP000187013">
    <property type="component" value="Unassembled WGS sequence"/>
</dbReference>
<dbReference type="NCBIfam" id="TIGR00545">
    <property type="entry name" value="lipoyltrans"/>
    <property type="match status" value="1"/>
</dbReference>
<dbReference type="Gene3D" id="3.30.930.10">
    <property type="entry name" value="Bira Bifunctional Protein, Domain 2"/>
    <property type="match status" value="1"/>
</dbReference>
<comment type="similarity">
    <text evidence="3">Belongs to the LplA family.</text>
</comment>
<organism evidence="6 7">
    <name type="scientific">Zygosaccharomyces rouxii</name>
    <dbReference type="NCBI Taxonomy" id="4956"/>
    <lineage>
        <taxon>Eukaryota</taxon>
        <taxon>Fungi</taxon>
        <taxon>Dikarya</taxon>
        <taxon>Ascomycota</taxon>
        <taxon>Saccharomycotina</taxon>
        <taxon>Saccharomycetes</taxon>
        <taxon>Saccharomycetales</taxon>
        <taxon>Saccharomycetaceae</taxon>
        <taxon>Zygosaccharomyces</taxon>
    </lineage>
</organism>
<dbReference type="EMBL" id="BDGX01000033">
    <property type="protein sequence ID" value="GAV52385.1"/>
    <property type="molecule type" value="Genomic_DNA"/>
</dbReference>
<evidence type="ECO:0000256" key="4">
    <source>
        <dbReference type="ARBA" id="ARBA00015925"/>
    </source>
</evidence>
<dbReference type="GO" id="GO:0017118">
    <property type="term" value="F:lipoyltransferase activity"/>
    <property type="evidence" value="ECO:0007669"/>
    <property type="project" value="TreeGrafter"/>
</dbReference>
<gene>
    <name evidence="6" type="ORF">ZYGR_0AG03760</name>
</gene>
<dbReference type="UniPathway" id="UPA00537">
    <property type="reaction ID" value="UER00595"/>
</dbReference>
<dbReference type="SUPFAM" id="SSF55681">
    <property type="entry name" value="Class II aaRS and biotin synthetases"/>
    <property type="match status" value="1"/>
</dbReference>
<protein>
    <recommendedName>
        <fullName evidence="4">Putative lipoate-protein ligase A</fullName>
    </recommendedName>
</protein>
<dbReference type="PANTHER" id="PTHR12561:SF3">
    <property type="entry name" value="LIPOYLTRANSFERASE 1, MITOCHONDRIAL"/>
    <property type="match status" value="1"/>
</dbReference>
<dbReference type="AlphaFoldDB" id="A0A1Q3A9L5"/>
<comment type="pathway">
    <text evidence="2">Protein modification; protein lipoylation via exogenous pathway; protein N(6)-(lipoyl)lysine from lipoate: step 2/2.</text>
</comment>
<reference evidence="6 7" key="1">
    <citation type="submission" date="2016-08" db="EMBL/GenBank/DDBJ databases">
        <title>Draft genome sequence of allopolyploid Zygosaccharomyces rouxii.</title>
        <authorList>
            <person name="Watanabe J."/>
            <person name="Uehara K."/>
            <person name="Mogi Y."/>
            <person name="Tsukioka Y."/>
        </authorList>
    </citation>
    <scope>NUCLEOTIDE SEQUENCE [LARGE SCALE GENOMIC DNA]</scope>
    <source>
        <strain evidence="6 7">NBRC 110957</strain>
    </source>
</reference>
<proteinExistence type="inferred from homology"/>
<evidence type="ECO:0000256" key="1">
    <source>
        <dbReference type="ARBA" id="ARBA00003253"/>
    </source>
</evidence>
<dbReference type="PANTHER" id="PTHR12561">
    <property type="entry name" value="LIPOATE-PROTEIN LIGASE"/>
    <property type="match status" value="1"/>
</dbReference>
<evidence type="ECO:0000313" key="6">
    <source>
        <dbReference type="EMBL" id="GAV52385.1"/>
    </source>
</evidence>
<sequence length="399" mass="45434">MSRFASKGLRLCWPLRIALPCRRTLAHQTPFDPDEGDDEKYQSFNNMYVDMFTPGNDLKTPDNVGGAKEPINELDEINQEINQLYNVGYDKVTALELENLVKSEGRFVLQSLSTDPYYNLALEDYVFRHTPINDQFTSHRLLFYKNDNCVVIGKNQTVWKEVFLNNLVQRGYEFVRRLSGGGAVVHDLGNVNYSFVTSRKEFDREFFNKLIVKWLTYKYPDMALKLNSRGDITLNDNKVSGSAFKIAKGKAYHHGTMLVHSNLQNFKGLLKPDNVEGLTWNCNSVDSVRSKVNNVPLEAVQEFIDTCVAGFQNHFPSPNSRIPVYYCDQGTAINDDIQNTISKLKSDEWKYLSGPNFRVHIDQGNHDIAVQKGIIVDSTIPETVGMSFKDFANGFPQLL</sequence>